<evidence type="ECO:0000313" key="2">
    <source>
        <dbReference type="EMBL" id="KAG5397780.1"/>
    </source>
</evidence>
<feature type="compositionally biased region" description="Acidic residues" evidence="1">
    <location>
        <begin position="170"/>
        <end position="179"/>
    </location>
</feature>
<sequence>YCESRARAEHDYSDHRHERLVERQLRRPGDNRWSDSGSGHSQRYVPYQTMKPQIWKEKISRVGCSSSNTSTDLEVMDLGLMKPPTRTEIYHYIWLENLLVMKMLLEFYTCFDFSPMEKETCATDFPHMENEIHNNDLNKGQIIEALPDMNIGGSGVGAQLHDASMDVDEIDDQDEDLLGEELKEMEEPHHTASSSNAMAKGSKAIS</sequence>
<dbReference type="EMBL" id="JADBGQ010000005">
    <property type="protein sequence ID" value="KAG5397780.1"/>
    <property type="molecule type" value="Genomic_DNA"/>
</dbReference>
<feature type="region of interest" description="Disordered" evidence="1">
    <location>
        <begin position="170"/>
        <end position="206"/>
    </location>
</feature>
<keyword evidence="3" id="KW-1185">Reference proteome</keyword>
<evidence type="ECO:0000256" key="1">
    <source>
        <dbReference type="SAM" id="MobiDB-lite"/>
    </source>
</evidence>
<name>A0ABQ7MIN8_BRACM</name>
<comment type="caution">
    <text evidence="2">The sequence shown here is derived from an EMBL/GenBank/DDBJ whole genome shotgun (WGS) entry which is preliminary data.</text>
</comment>
<gene>
    <name evidence="2" type="primary">A05p031350.1_BraROA</name>
    <name evidence="2" type="ORF">IGI04_019594</name>
</gene>
<accession>A0ABQ7MIN8</accession>
<proteinExistence type="predicted"/>
<evidence type="ECO:0000313" key="3">
    <source>
        <dbReference type="Proteomes" id="UP000823674"/>
    </source>
</evidence>
<organism evidence="2 3">
    <name type="scientific">Brassica rapa subsp. trilocularis</name>
    <dbReference type="NCBI Taxonomy" id="1813537"/>
    <lineage>
        <taxon>Eukaryota</taxon>
        <taxon>Viridiplantae</taxon>
        <taxon>Streptophyta</taxon>
        <taxon>Embryophyta</taxon>
        <taxon>Tracheophyta</taxon>
        <taxon>Spermatophyta</taxon>
        <taxon>Magnoliopsida</taxon>
        <taxon>eudicotyledons</taxon>
        <taxon>Gunneridae</taxon>
        <taxon>Pentapetalae</taxon>
        <taxon>rosids</taxon>
        <taxon>malvids</taxon>
        <taxon>Brassicales</taxon>
        <taxon>Brassicaceae</taxon>
        <taxon>Brassiceae</taxon>
        <taxon>Brassica</taxon>
    </lineage>
</organism>
<dbReference type="Proteomes" id="UP000823674">
    <property type="component" value="Chromosome A05"/>
</dbReference>
<feature type="compositionally biased region" description="Basic and acidic residues" evidence="1">
    <location>
        <begin position="180"/>
        <end position="190"/>
    </location>
</feature>
<reference evidence="2 3" key="1">
    <citation type="submission" date="2021-03" db="EMBL/GenBank/DDBJ databases">
        <authorList>
            <person name="King G.J."/>
            <person name="Bancroft I."/>
            <person name="Baten A."/>
            <person name="Bloomfield J."/>
            <person name="Borpatragohain P."/>
            <person name="He Z."/>
            <person name="Irish N."/>
            <person name="Irwin J."/>
            <person name="Liu K."/>
            <person name="Mauleon R.P."/>
            <person name="Moore J."/>
            <person name="Morris R."/>
            <person name="Ostergaard L."/>
            <person name="Wang B."/>
            <person name="Wells R."/>
        </authorList>
    </citation>
    <scope>NUCLEOTIDE SEQUENCE [LARGE SCALE GENOMIC DNA]</scope>
    <source>
        <strain evidence="2">R-o-18</strain>
        <tissue evidence="2">Leaf</tissue>
    </source>
</reference>
<feature type="non-terminal residue" evidence="2">
    <location>
        <position position="1"/>
    </location>
</feature>
<protein>
    <submittedName>
        <fullName evidence="2">Uncharacterized protein</fullName>
    </submittedName>
</protein>